<dbReference type="InterPro" id="IPR052710">
    <property type="entry name" value="CAAX_protease"/>
</dbReference>
<dbReference type="PANTHER" id="PTHR36435">
    <property type="entry name" value="SLR1288 PROTEIN"/>
    <property type="match status" value="1"/>
</dbReference>
<dbReference type="EMBL" id="JAAOIW010000005">
    <property type="protein sequence ID" value="NHN31356.1"/>
    <property type="molecule type" value="Genomic_DNA"/>
</dbReference>
<evidence type="ECO:0000313" key="3">
    <source>
        <dbReference type="EMBL" id="NHN31356.1"/>
    </source>
</evidence>
<feature type="domain" description="CAAX prenyl protease 2/Lysostaphin resistance protein A-like" evidence="2">
    <location>
        <begin position="99"/>
        <end position="185"/>
    </location>
</feature>
<keyword evidence="3" id="KW-0645">Protease</keyword>
<organism evidence="3 4">
    <name type="scientific">Paenibacillus agricola</name>
    <dbReference type="NCBI Taxonomy" id="2716264"/>
    <lineage>
        <taxon>Bacteria</taxon>
        <taxon>Bacillati</taxon>
        <taxon>Bacillota</taxon>
        <taxon>Bacilli</taxon>
        <taxon>Bacillales</taxon>
        <taxon>Paenibacillaceae</taxon>
        <taxon>Paenibacillus</taxon>
    </lineage>
</organism>
<feature type="transmembrane region" description="Helical" evidence="1">
    <location>
        <begin position="96"/>
        <end position="117"/>
    </location>
</feature>
<feature type="transmembrane region" description="Helical" evidence="1">
    <location>
        <begin position="65"/>
        <end position="84"/>
    </location>
</feature>
<reference evidence="3" key="1">
    <citation type="submission" date="2020-03" db="EMBL/GenBank/DDBJ databases">
        <title>Draft sequencing of Paenibacilllus sp. S3N08.</title>
        <authorList>
            <person name="Kim D.-U."/>
        </authorList>
    </citation>
    <scope>NUCLEOTIDE SEQUENCE</scope>
    <source>
        <strain evidence="3">S3N08</strain>
    </source>
</reference>
<evidence type="ECO:0000256" key="1">
    <source>
        <dbReference type="SAM" id="Phobius"/>
    </source>
</evidence>
<evidence type="ECO:0000313" key="4">
    <source>
        <dbReference type="Proteomes" id="UP001165962"/>
    </source>
</evidence>
<keyword evidence="3" id="KW-0482">Metalloprotease</keyword>
<keyword evidence="1" id="KW-1133">Transmembrane helix</keyword>
<gene>
    <name evidence="3" type="ORF">G9U52_16070</name>
</gene>
<dbReference type="GO" id="GO:0008237">
    <property type="term" value="F:metallopeptidase activity"/>
    <property type="evidence" value="ECO:0007669"/>
    <property type="project" value="UniProtKB-KW"/>
</dbReference>
<dbReference type="InterPro" id="IPR003675">
    <property type="entry name" value="Rce1/LyrA-like_dom"/>
</dbReference>
<dbReference type="RefSeq" id="WP_166151315.1">
    <property type="nucleotide sequence ID" value="NZ_JAAOIW010000005.1"/>
</dbReference>
<keyword evidence="4" id="KW-1185">Reference proteome</keyword>
<dbReference type="PANTHER" id="PTHR36435:SF1">
    <property type="entry name" value="CAAX AMINO TERMINAL PROTEASE FAMILY PROTEIN"/>
    <property type="match status" value="1"/>
</dbReference>
<dbReference type="Proteomes" id="UP001165962">
    <property type="component" value="Unassembled WGS sequence"/>
</dbReference>
<dbReference type="Pfam" id="PF02517">
    <property type="entry name" value="Rce1-like"/>
    <property type="match status" value="1"/>
</dbReference>
<name>A0ABX0J6F6_9BACL</name>
<feature type="transmembrane region" description="Helical" evidence="1">
    <location>
        <begin position="170"/>
        <end position="189"/>
    </location>
</feature>
<comment type="caution">
    <text evidence="3">The sequence shown here is derived from an EMBL/GenBank/DDBJ whole genome shotgun (WGS) entry which is preliminary data.</text>
</comment>
<feature type="transmembrane region" description="Helical" evidence="1">
    <location>
        <begin position="129"/>
        <end position="158"/>
    </location>
</feature>
<evidence type="ECO:0000259" key="2">
    <source>
        <dbReference type="Pfam" id="PF02517"/>
    </source>
</evidence>
<keyword evidence="3" id="KW-0378">Hydrolase</keyword>
<keyword evidence="1" id="KW-0812">Transmembrane</keyword>
<proteinExistence type="predicted"/>
<feature type="transmembrane region" description="Helical" evidence="1">
    <location>
        <begin position="28"/>
        <end position="45"/>
    </location>
</feature>
<accession>A0ABX0J6F6</accession>
<protein>
    <submittedName>
        <fullName evidence="3">CPBP family intramembrane metalloprotease</fullName>
    </submittedName>
</protein>
<sequence>MRKEYIGILVIFFLFAGPGPSVFFLNKFTVTILPLACFIAIFYLLRKEIFNADYNMMIKNTNYKLVFNSLKYCIFAHAIVALIFKPATLLADDLLTMYLIMPINIVLFGPIIEEIVYRKIIFGSLNHKFTFPIAAIASSAMFGIAHMSLKLFLAYFVVGYILCHLYKKTNTLYAPIIVHTLLNLIPILFKTLKG</sequence>
<keyword evidence="1" id="KW-0472">Membrane</keyword>